<proteinExistence type="predicted"/>
<organism evidence="1 2">
    <name type="scientific">Vespula pensylvanica</name>
    <name type="common">Western yellow jacket</name>
    <name type="synonym">Wasp</name>
    <dbReference type="NCBI Taxonomy" id="30213"/>
    <lineage>
        <taxon>Eukaryota</taxon>
        <taxon>Metazoa</taxon>
        <taxon>Ecdysozoa</taxon>
        <taxon>Arthropoda</taxon>
        <taxon>Hexapoda</taxon>
        <taxon>Insecta</taxon>
        <taxon>Pterygota</taxon>
        <taxon>Neoptera</taxon>
        <taxon>Endopterygota</taxon>
        <taxon>Hymenoptera</taxon>
        <taxon>Apocrita</taxon>
        <taxon>Aculeata</taxon>
        <taxon>Vespoidea</taxon>
        <taxon>Vespidae</taxon>
        <taxon>Vespinae</taxon>
        <taxon>Vespula</taxon>
    </lineage>
</organism>
<dbReference type="AlphaFoldDB" id="A0A834NHC4"/>
<comment type="caution">
    <text evidence="1">The sequence shown here is derived from an EMBL/GenBank/DDBJ whole genome shotgun (WGS) entry which is preliminary data.</text>
</comment>
<protein>
    <submittedName>
        <fullName evidence="1">Uncharacterized protein</fullName>
    </submittedName>
</protein>
<dbReference type="Proteomes" id="UP000600918">
    <property type="component" value="Unassembled WGS sequence"/>
</dbReference>
<evidence type="ECO:0000313" key="1">
    <source>
        <dbReference type="EMBL" id="KAF7409115.1"/>
    </source>
</evidence>
<reference evidence="1" key="1">
    <citation type="journal article" date="2020" name="G3 (Bethesda)">
        <title>High-Quality Assemblies for Three Invasive Social Wasps from the &lt;i&gt;Vespula&lt;/i&gt; Genus.</title>
        <authorList>
            <person name="Harrop T.W.R."/>
            <person name="Guhlin J."/>
            <person name="McLaughlin G.M."/>
            <person name="Permina E."/>
            <person name="Stockwell P."/>
            <person name="Gilligan J."/>
            <person name="Le Lec M.F."/>
            <person name="Gruber M.A.M."/>
            <person name="Quinn O."/>
            <person name="Lovegrove M."/>
            <person name="Duncan E.J."/>
            <person name="Remnant E.J."/>
            <person name="Van Eeckhoven J."/>
            <person name="Graham B."/>
            <person name="Knapp R.A."/>
            <person name="Langford K.W."/>
            <person name="Kronenberg Z."/>
            <person name="Press M.O."/>
            <person name="Eacker S.M."/>
            <person name="Wilson-Rankin E.E."/>
            <person name="Purcell J."/>
            <person name="Lester P.J."/>
            <person name="Dearden P.K."/>
        </authorList>
    </citation>
    <scope>NUCLEOTIDE SEQUENCE</scope>
    <source>
        <strain evidence="1">Volc-1</strain>
    </source>
</reference>
<accession>A0A834NHC4</accession>
<gene>
    <name evidence="1" type="ORF">H0235_013967</name>
</gene>
<keyword evidence="2" id="KW-1185">Reference proteome</keyword>
<sequence length="76" mass="8116">MGEGKIRLASLQLLKINWFRGGISKAGSTMAGSSGVPQDPFVKARSSLENPVKRQGKPVEPFRGLSISLHLQNGSP</sequence>
<name>A0A834NHC4_VESPE</name>
<evidence type="ECO:0000313" key="2">
    <source>
        <dbReference type="Proteomes" id="UP000600918"/>
    </source>
</evidence>
<dbReference type="EMBL" id="JACSDY010000014">
    <property type="protein sequence ID" value="KAF7409115.1"/>
    <property type="molecule type" value="Genomic_DNA"/>
</dbReference>